<keyword evidence="1" id="KW-0812">Transmembrane</keyword>
<name>A0A8S5V8Z3_9CAUD</name>
<evidence type="ECO:0000313" key="2">
    <source>
        <dbReference type="EMBL" id="DAG03189.1"/>
    </source>
</evidence>
<proteinExistence type="predicted"/>
<keyword evidence="1" id="KW-0472">Membrane</keyword>
<dbReference type="EMBL" id="BK016224">
    <property type="protein sequence ID" value="DAG03189.1"/>
    <property type="molecule type" value="Genomic_DNA"/>
</dbReference>
<accession>A0A8S5V8Z3</accession>
<evidence type="ECO:0000256" key="1">
    <source>
        <dbReference type="SAM" id="Phobius"/>
    </source>
</evidence>
<keyword evidence="1" id="KW-1133">Transmembrane helix</keyword>
<reference evidence="2" key="1">
    <citation type="journal article" date="2021" name="Proc. Natl. Acad. Sci. U.S.A.">
        <title>A Catalog of Tens of Thousands of Viruses from Human Metagenomes Reveals Hidden Associations with Chronic Diseases.</title>
        <authorList>
            <person name="Tisza M.J."/>
            <person name="Buck C.B."/>
        </authorList>
    </citation>
    <scope>NUCLEOTIDE SEQUENCE</scope>
    <source>
        <strain evidence="2">CtCpR1</strain>
    </source>
</reference>
<protein>
    <submittedName>
        <fullName evidence="2">Uncharacterized protein</fullName>
    </submittedName>
</protein>
<feature type="transmembrane region" description="Helical" evidence="1">
    <location>
        <begin position="47"/>
        <end position="74"/>
    </location>
</feature>
<organism evidence="2">
    <name type="scientific">Caudovirales sp. ctCpR1</name>
    <dbReference type="NCBI Taxonomy" id="2825760"/>
    <lineage>
        <taxon>Viruses</taxon>
        <taxon>Duplodnaviria</taxon>
        <taxon>Heunggongvirae</taxon>
        <taxon>Uroviricota</taxon>
        <taxon>Caudoviricetes</taxon>
    </lineage>
</organism>
<sequence length="110" mass="12180">MMEKLRKKRMFMQGVSAVCNMGGTWMVVMTVCQMAAAAERGTVGGFVLGMLAALAYGLCALLLWSYGMDLAAAARRMTRKIAKMQVREMYAAMQAMKPGEVRKIEWKKCG</sequence>